<keyword evidence="2" id="KW-0560">Oxidoreductase</keyword>
<dbReference type="InterPro" id="IPR002347">
    <property type="entry name" value="SDR_fam"/>
</dbReference>
<dbReference type="Gene3D" id="3.40.50.720">
    <property type="entry name" value="NAD(P)-binding Rossmann-like Domain"/>
    <property type="match status" value="1"/>
</dbReference>
<dbReference type="Proteomes" id="UP001494902">
    <property type="component" value="Unassembled WGS sequence"/>
</dbReference>
<dbReference type="EMBL" id="JBEDNQ010000005">
    <property type="protein sequence ID" value="MEQ3551411.1"/>
    <property type="molecule type" value="Genomic_DNA"/>
</dbReference>
<evidence type="ECO:0000313" key="4">
    <source>
        <dbReference type="EMBL" id="MEQ3551411.1"/>
    </source>
</evidence>
<evidence type="ECO:0000313" key="5">
    <source>
        <dbReference type="Proteomes" id="UP001494902"/>
    </source>
</evidence>
<accession>A0ABV1KAB0</accession>
<gene>
    <name evidence="4" type="ORF">WIS52_13115</name>
</gene>
<dbReference type="Pfam" id="PF13561">
    <property type="entry name" value="adh_short_C2"/>
    <property type="match status" value="1"/>
</dbReference>
<dbReference type="InterPro" id="IPR020904">
    <property type="entry name" value="Sc_DH/Rdtase_CS"/>
</dbReference>
<organism evidence="4 5">
    <name type="scientific">Pseudonocardia nematodicida</name>
    <dbReference type="NCBI Taxonomy" id="1206997"/>
    <lineage>
        <taxon>Bacteria</taxon>
        <taxon>Bacillati</taxon>
        <taxon>Actinomycetota</taxon>
        <taxon>Actinomycetes</taxon>
        <taxon>Pseudonocardiales</taxon>
        <taxon>Pseudonocardiaceae</taxon>
        <taxon>Pseudonocardia</taxon>
    </lineage>
</organism>
<dbReference type="PRINTS" id="PR00081">
    <property type="entry name" value="GDHRDH"/>
</dbReference>
<evidence type="ECO:0000256" key="1">
    <source>
        <dbReference type="ARBA" id="ARBA00006484"/>
    </source>
</evidence>
<protein>
    <submittedName>
        <fullName evidence="4">Mycofactocin-coupled SDR family oxidoreductase</fullName>
    </submittedName>
</protein>
<keyword evidence="3" id="KW-0520">NAD</keyword>
<dbReference type="PROSITE" id="PS00061">
    <property type="entry name" value="ADH_SHORT"/>
    <property type="match status" value="1"/>
</dbReference>
<dbReference type="NCBIfam" id="NF009467">
    <property type="entry name" value="PRK12826.1-3"/>
    <property type="match status" value="1"/>
</dbReference>
<sequence length="276" mass="29051">MSGRLEGKVALITGAAHGQGRSHAIRLAEEGADIIAVDICESIASAPYPMGTAEELAETAAAVIGTGRRIVTRKVDVRDQAGLGAAVQQGVAELGRLDIVAASAGIFHNASFVEMTDAEWHEMVDVNLHGVYNTLKVSVPYLVDQGAGGSIVITSSAGGVRSWPNMAHYCSTKHAVIGLMLSLANELGPHGIRVNCVAPTTVDTPMIQNEVTWAGVGVRDSEEFGALYKGQHLLPFPWVEARDISNAVLWLASEEGRHVTGVTLPVDLGVLQKTTA</sequence>
<name>A0ABV1KAB0_9PSEU</name>
<dbReference type="CDD" id="cd05233">
    <property type="entry name" value="SDR_c"/>
    <property type="match status" value="1"/>
</dbReference>
<reference evidence="4 5" key="1">
    <citation type="submission" date="2024-03" db="EMBL/GenBank/DDBJ databases">
        <title>Draft genome sequence of Pseudonocardia nematodicida JCM 31783.</title>
        <authorList>
            <person name="Butdee W."/>
            <person name="Duangmal K."/>
        </authorList>
    </citation>
    <scope>NUCLEOTIDE SEQUENCE [LARGE SCALE GENOMIC DNA]</scope>
    <source>
        <strain evidence="4 5">JCM 31783</strain>
    </source>
</reference>
<dbReference type="RefSeq" id="WP_349298491.1">
    <property type="nucleotide sequence ID" value="NZ_JBEDNQ010000005.1"/>
</dbReference>
<keyword evidence="5" id="KW-1185">Reference proteome</keyword>
<dbReference type="NCBIfam" id="TIGR03971">
    <property type="entry name" value="SDR_subfam_1"/>
    <property type="match status" value="1"/>
</dbReference>
<dbReference type="InterPro" id="IPR023985">
    <property type="entry name" value="SDR_subfam_1"/>
</dbReference>
<dbReference type="PANTHER" id="PTHR24321:SF8">
    <property type="entry name" value="ESTRADIOL 17-BETA-DEHYDROGENASE 8-RELATED"/>
    <property type="match status" value="1"/>
</dbReference>
<dbReference type="PRINTS" id="PR00080">
    <property type="entry name" value="SDRFAMILY"/>
</dbReference>
<comment type="caution">
    <text evidence="4">The sequence shown here is derived from an EMBL/GenBank/DDBJ whole genome shotgun (WGS) entry which is preliminary data.</text>
</comment>
<proteinExistence type="inferred from homology"/>
<dbReference type="InterPro" id="IPR036291">
    <property type="entry name" value="NAD(P)-bd_dom_sf"/>
</dbReference>
<evidence type="ECO:0000256" key="2">
    <source>
        <dbReference type="ARBA" id="ARBA00023002"/>
    </source>
</evidence>
<evidence type="ECO:0000256" key="3">
    <source>
        <dbReference type="ARBA" id="ARBA00023027"/>
    </source>
</evidence>
<dbReference type="SUPFAM" id="SSF51735">
    <property type="entry name" value="NAD(P)-binding Rossmann-fold domains"/>
    <property type="match status" value="1"/>
</dbReference>
<comment type="similarity">
    <text evidence="1">Belongs to the short-chain dehydrogenases/reductases (SDR) family.</text>
</comment>
<dbReference type="PANTHER" id="PTHR24321">
    <property type="entry name" value="DEHYDROGENASES, SHORT CHAIN"/>
    <property type="match status" value="1"/>
</dbReference>